<feature type="transmembrane region" description="Helical" evidence="1">
    <location>
        <begin position="116"/>
        <end position="136"/>
    </location>
</feature>
<sequence length="143" mass="15939">MKLSKLAVIGLVAGVMLGGILKLIQITTSKQVYTLLLNIDSIPIIKEWNLNELEEFSLHLIVSIILVPILYVVLNKFGRQNQLIAYVISGSMIGLLLYTTTVMSSRTPDITDGMAFFYWMISHMMFGAIAEAFVILGKKNSKE</sequence>
<dbReference type="AlphaFoldDB" id="A0A941DT56"/>
<accession>A0A941DT56</accession>
<proteinExistence type="predicted"/>
<dbReference type="RefSeq" id="WP_166530480.1">
    <property type="nucleotide sequence ID" value="NZ_JAGSOT010000032.1"/>
</dbReference>
<protein>
    <submittedName>
        <fullName evidence="2">Uncharacterized protein</fullName>
    </submittedName>
</protein>
<dbReference type="Proteomes" id="UP000675284">
    <property type="component" value="Unassembled WGS sequence"/>
</dbReference>
<keyword evidence="1" id="KW-1133">Transmembrane helix</keyword>
<gene>
    <name evidence="2" type="ORF">KCX74_11705</name>
</gene>
<name>A0A941DT56_9BACI</name>
<comment type="caution">
    <text evidence="2">The sequence shown here is derived from an EMBL/GenBank/DDBJ whole genome shotgun (WGS) entry which is preliminary data.</text>
</comment>
<evidence type="ECO:0000313" key="3">
    <source>
        <dbReference type="Proteomes" id="UP000675284"/>
    </source>
</evidence>
<keyword evidence="3" id="KW-1185">Reference proteome</keyword>
<keyword evidence="1" id="KW-0812">Transmembrane</keyword>
<reference evidence="2" key="1">
    <citation type="submission" date="2021-04" db="EMBL/GenBank/DDBJ databases">
        <title>Isolation and polyphasic classification of algal microorganism.</title>
        <authorList>
            <person name="Wang S."/>
        </authorList>
    </citation>
    <scope>NUCLEOTIDE SEQUENCE</scope>
    <source>
        <strain evidence="2">720a</strain>
    </source>
</reference>
<keyword evidence="1" id="KW-0472">Membrane</keyword>
<evidence type="ECO:0000313" key="2">
    <source>
        <dbReference type="EMBL" id="MBR7796704.1"/>
    </source>
</evidence>
<dbReference type="EMBL" id="JAGSOT010000032">
    <property type="protein sequence ID" value="MBR7796704.1"/>
    <property type="molecule type" value="Genomic_DNA"/>
</dbReference>
<organism evidence="2 3">
    <name type="scientific">Virgibacillus salarius</name>
    <dbReference type="NCBI Taxonomy" id="447199"/>
    <lineage>
        <taxon>Bacteria</taxon>
        <taxon>Bacillati</taxon>
        <taxon>Bacillota</taxon>
        <taxon>Bacilli</taxon>
        <taxon>Bacillales</taxon>
        <taxon>Bacillaceae</taxon>
        <taxon>Virgibacillus</taxon>
    </lineage>
</organism>
<evidence type="ECO:0000256" key="1">
    <source>
        <dbReference type="SAM" id="Phobius"/>
    </source>
</evidence>
<feature type="transmembrane region" description="Helical" evidence="1">
    <location>
        <begin position="83"/>
        <end position="104"/>
    </location>
</feature>
<feature type="transmembrane region" description="Helical" evidence="1">
    <location>
        <begin position="56"/>
        <end position="74"/>
    </location>
</feature>